<keyword evidence="3" id="KW-0805">Transcription regulation</keyword>
<keyword evidence="4" id="KW-0238">DNA-binding</keyword>
<evidence type="ECO:0000256" key="1">
    <source>
        <dbReference type="ARBA" id="ARBA00004123"/>
    </source>
</evidence>
<dbReference type="SMART" id="SM00380">
    <property type="entry name" value="AP2"/>
    <property type="match status" value="2"/>
</dbReference>
<sequence>MEMTRNTGDQISLGRRRLCMVGEERRAGETGKCIKRRRRDPSTFALSCNINDQQRDHQQQQQSLGDRTAAVATNVKRSSRFRGVSSHRWTGRFEAHLWDKGTWNPTQRKKGKQGTYVVSKPSWLVKSASPSLPQILNVLDYSRSAFSSVCISTSFCSGKFILVSTSLSGAYDEEESAARAYDLAALKYWGTSTFTNFPASDYENEIEIMKTVTKEEYLASLRRRSSGFSRGVSKYRGVARHHHNGRWEARIRRVFGNKYLYLGTYSTQEEAAHAYDIAAIEYRGINAVTNFDLSTYIRWLKPGASLPAPQESKPASDPLPMATFSDHLPSEKPTQLSVLQMDPSLIDNLNTPKNEDVFHRKTVPVSPLTRSSSSTALSLLFKSSIFEELVEKNLNATSEEIEENDSKNPHDGNNNAGEAFYNGFSPIALTGTSKEDPFLCSEQGERNTLPPYNGMEQSLWNGGLSMPCRFH</sequence>
<evidence type="ECO:0000256" key="7">
    <source>
        <dbReference type="SAM" id="MobiDB-lite"/>
    </source>
</evidence>
<reference evidence="9" key="1">
    <citation type="journal article" date="2020" name="bioRxiv">
        <title>Hybrid origin of Populus tomentosa Carr. identified through genome sequencing and phylogenomic analysis.</title>
        <authorList>
            <person name="An X."/>
            <person name="Gao K."/>
            <person name="Chen Z."/>
            <person name="Li J."/>
            <person name="Yang X."/>
            <person name="Yang X."/>
            <person name="Zhou J."/>
            <person name="Guo T."/>
            <person name="Zhao T."/>
            <person name="Huang S."/>
            <person name="Miao D."/>
            <person name="Khan W.U."/>
            <person name="Rao P."/>
            <person name="Ye M."/>
            <person name="Lei B."/>
            <person name="Liao W."/>
            <person name="Wang J."/>
            <person name="Ji L."/>
            <person name="Li Y."/>
            <person name="Guo B."/>
            <person name="Mustafa N.S."/>
            <person name="Li S."/>
            <person name="Yun Q."/>
            <person name="Keller S.R."/>
            <person name="Mao J."/>
            <person name="Zhang R."/>
            <person name="Strauss S.H."/>
        </authorList>
    </citation>
    <scope>NUCLEOTIDE SEQUENCE</scope>
    <source>
        <strain evidence="9">GM15</strain>
        <tissue evidence="9">Leaf</tissue>
    </source>
</reference>
<dbReference type="GO" id="GO:0003677">
    <property type="term" value="F:DNA binding"/>
    <property type="evidence" value="ECO:0007669"/>
    <property type="project" value="UniProtKB-KW"/>
</dbReference>
<evidence type="ECO:0000256" key="3">
    <source>
        <dbReference type="ARBA" id="ARBA00023015"/>
    </source>
</evidence>
<dbReference type="AlphaFoldDB" id="A0A8X7YUL3"/>
<feature type="domain" description="AP2/ERF" evidence="8">
    <location>
        <begin position="234"/>
        <end position="292"/>
    </location>
</feature>
<name>A0A8X7YUL3_POPTO</name>
<dbReference type="PANTHER" id="PTHR32467:SF242">
    <property type="entry name" value="AP2_ERF DOMAIN-CONTAINING PROTEIN"/>
    <property type="match status" value="1"/>
</dbReference>
<dbReference type="PROSITE" id="PS51032">
    <property type="entry name" value="AP2_ERF"/>
    <property type="match status" value="2"/>
</dbReference>
<dbReference type="FunFam" id="3.30.730.10:FF:000002">
    <property type="entry name" value="AP2-like ethylene-responsive transcription factor"/>
    <property type="match status" value="1"/>
</dbReference>
<evidence type="ECO:0000256" key="6">
    <source>
        <dbReference type="ARBA" id="ARBA00023242"/>
    </source>
</evidence>
<dbReference type="InterPro" id="IPR001471">
    <property type="entry name" value="AP2/ERF_dom"/>
</dbReference>
<dbReference type="PANTHER" id="PTHR32467">
    <property type="entry name" value="AP2-LIKE ETHYLENE-RESPONSIVE TRANSCRIPTION FACTOR"/>
    <property type="match status" value="1"/>
</dbReference>
<feature type="region of interest" description="Disordered" evidence="7">
    <location>
        <begin position="306"/>
        <end position="327"/>
    </location>
</feature>
<evidence type="ECO:0000256" key="4">
    <source>
        <dbReference type="ARBA" id="ARBA00023125"/>
    </source>
</evidence>
<feature type="domain" description="AP2/ERF" evidence="8">
    <location>
        <begin position="80"/>
        <end position="198"/>
    </location>
</feature>
<evidence type="ECO:0000313" key="9">
    <source>
        <dbReference type="EMBL" id="KAG6757514.1"/>
    </source>
</evidence>
<feature type="region of interest" description="Disordered" evidence="7">
    <location>
        <begin position="398"/>
        <end position="419"/>
    </location>
</feature>
<comment type="subcellular location">
    <subcellularLocation>
        <location evidence="1">Nucleus</location>
    </subcellularLocation>
</comment>
<dbReference type="GO" id="GO:0005634">
    <property type="term" value="C:nucleus"/>
    <property type="evidence" value="ECO:0007669"/>
    <property type="project" value="UniProtKB-SubCell"/>
</dbReference>
<dbReference type="Proteomes" id="UP000886885">
    <property type="component" value="Chromosome 10D"/>
</dbReference>
<evidence type="ECO:0000313" key="10">
    <source>
        <dbReference type="Proteomes" id="UP000886885"/>
    </source>
</evidence>
<accession>A0A8X7YUL3</accession>
<keyword evidence="2" id="KW-0677">Repeat</keyword>
<evidence type="ECO:0000256" key="2">
    <source>
        <dbReference type="ARBA" id="ARBA00022737"/>
    </source>
</evidence>
<dbReference type="GO" id="GO:0003700">
    <property type="term" value="F:DNA-binding transcription factor activity"/>
    <property type="evidence" value="ECO:0007669"/>
    <property type="project" value="InterPro"/>
</dbReference>
<dbReference type="EMBL" id="JAAWWB010000020">
    <property type="protein sequence ID" value="KAG6757514.1"/>
    <property type="molecule type" value="Genomic_DNA"/>
</dbReference>
<dbReference type="OrthoDB" id="840852at2759"/>
<dbReference type="CDD" id="cd00018">
    <property type="entry name" value="AP2"/>
    <property type="match status" value="1"/>
</dbReference>
<dbReference type="Pfam" id="PF00847">
    <property type="entry name" value="AP2"/>
    <property type="match status" value="1"/>
</dbReference>
<keyword evidence="10" id="KW-1185">Reference proteome</keyword>
<organism evidence="9 10">
    <name type="scientific">Populus tomentosa</name>
    <name type="common">Chinese white poplar</name>
    <dbReference type="NCBI Taxonomy" id="118781"/>
    <lineage>
        <taxon>Eukaryota</taxon>
        <taxon>Viridiplantae</taxon>
        <taxon>Streptophyta</taxon>
        <taxon>Embryophyta</taxon>
        <taxon>Tracheophyta</taxon>
        <taxon>Spermatophyta</taxon>
        <taxon>Magnoliopsida</taxon>
        <taxon>eudicotyledons</taxon>
        <taxon>Gunneridae</taxon>
        <taxon>Pentapetalae</taxon>
        <taxon>rosids</taxon>
        <taxon>fabids</taxon>
        <taxon>Malpighiales</taxon>
        <taxon>Salicaceae</taxon>
        <taxon>Saliceae</taxon>
        <taxon>Populus</taxon>
    </lineage>
</organism>
<evidence type="ECO:0000256" key="5">
    <source>
        <dbReference type="ARBA" id="ARBA00023163"/>
    </source>
</evidence>
<keyword evidence="6" id="KW-0539">Nucleus</keyword>
<keyword evidence="5" id="KW-0804">Transcription</keyword>
<gene>
    <name evidence="9" type="ORF">POTOM_037826</name>
</gene>
<evidence type="ECO:0000259" key="8">
    <source>
        <dbReference type="PROSITE" id="PS51032"/>
    </source>
</evidence>
<comment type="caution">
    <text evidence="9">The sequence shown here is derived from an EMBL/GenBank/DDBJ whole genome shotgun (WGS) entry which is preliminary data.</text>
</comment>
<protein>
    <recommendedName>
        <fullName evidence="8">AP2/ERF domain-containing protein</fullName>
    </recommendedName>
</protein>
<proteinExistence type="predicted"/>